<keyword evidence="2" id="KW-1185">Reference proteome</keyword>
<sequence length="95" mass="11072">MTAEENKRLYYIRAILRNRLEERGAAYWDEEKALRYLRNAVERGASVSDLEVHAKKAVNWSSFFNPIREALGDDLYGNSDFPAINEDGKRYGDER</sequence>
<evidence type="ECO:0000313" key="1">
    <source>
        <dbReference type="EMBL" id="MFC5550323.1"/>
    </source>
</evidence>
<protein>
    <submittedName>
        <fullName evidence="1">Uncharacterized protein</fullName>
    </submittedName>
</protein>
<dbReference type="RefSeq" id="WP_379772741.1">
    <property type="nucleotide sequence ID" value="NZ_JBHSMZ010000014.1"/>
</dbReference>
<reference evidence="2" key="1">
    <citation type="journal article" date="2019" name="Int. J. Syst. Evol. Microbiol.">
        <title>The Global Catalogue of Microorganisms (GCM) 10K type strain sequencing project: providing services to taxonomists for standard genome sequencing and annotation.</title>
        <authorList>
            <consortium name="The Broad Institute Genomics Platform"/>
            <consortium name="The Broad Institute Genome Sequencing Center for Infectious Disease"/>
            <person name="Wu L."/>
            <person name="Ma J."/>
        </authorList>
    </citation>
    <scope>NUCLEOTIDE SEQUENCE [LARGE SCALE GENOMIC DNA]</scope>
    <source>
        <strain evidence="2">CGMCC 4.5798</strain>
    </source>
</reference>
<dbReference type="EMBL" id="JBHSMZ010000014">
    <property type="protein sequence ID" value="MFC5550323.1"/>
    <property type="molecule type" value="Genomic_DNA"/>
</dbReference>
<dbReference type="Proteomes" id="UP001596086">
    <property type="component" value="Unassembled WGS sequence"/>
</dbReference>
<accession>A0ABW0S080</accession>
<evidence type="ECO:0000313" key="2">
    <source>
        <dbReference type="Proteomes" id="UP001596086"/>
    </source>
</evidence>
<name>A0ABW0S080_9BURK</name>
<comment type="caution">
    <text evidence="1">The sequence shown here is derived from an EMBL/GenBank/DDBJ whole genome shotgun (WGS) entry which is preliminary data.</text>
</comment>
<proteinExistence type="predicted"/>
<gene>
    <name evidence="1" type="ORF">ACFPO9_17540</name>
</gene>
<organism evidence="1 2">
    <name type="scientific">Massilia aerilata</name>
    <dbReference type="NCBI Taxonomy" id="453817"/>
    <lineage>
        <taxon>Bacteria</taxon>
        <taxon>Pseudomonadati</taxon>
        <taxon>Pseudomonadota</taxon>
        <taxon>Betaproteobacteria</taxon>
        <taxon>Burkholderiales</taxon>
        <taxon>Oxalobacteraceae</taxon>
        <taxon>Telluria group</taxon>
        <taxon>Massilia</taxon>
    </lineage>
</organism>